<evidence type="ECO:0000313" key="2">
    <source>
        <dbReference type="EMBL" id="TDP92806.1"/>
    </source>
</evidence>
<name>A0A4R6S2D3_LABRH</name>
<feature type="region of interest" description="Disordered" evidence="1">
    <location>
        <begin position="1"/>
        <end position="69"/>
    </location>
</feature>
<gene>
    <name evidence="2" type="ORF">EV186_10721</name>
</gene>
<feature type="compositionally biased region" description="Acidic residues" evidence="1">
    <location>
        <begin position="1"/>
        <end position="11"/>
    </location>
</feature>
<dbReference type="EMBL" id="SNXZ01000007">
    <property type="protein sequence ID" value="TDP92806.1"/>
    <property type="molecule type" value="Genomic_DNA"/>
</dbReference>
<proteinExistence type="predicted"/>
<dbReference type="Proteomes" id="UP000295444">
    <property type="component" value="Unassembled WGS sequence"/>
</dbReference>
<keyword evidence="3" id="KW-1185">Reference proteome</keyword>
<evidence type="ECO:0000256" key="1">
    <source>
        <dbReference type="SAM" id="MobiDB-lite"/>
    </source>
</evidence>
<reference evidence="2 3" key="1">
    <citation type="submission" date="2019-03" db="EMBL/GenBank/DDBJ databases">
        <title>Genomic Encyclopedia of Type Strains, Phase IV (KMG-IV): sequencing the most valuable type-strain genomes for metagenomic binning, comparative biology and taxonomic classification.</title>
        <authorList>
            <person name="Goeker M."/>
        </authorList>
    </citation>
    <scope>NUCLEOTIDE SEQUENCE [LARGE SCALE GENOMIC DNA]</scope>
    <source>
        <strain evidence="2 3">DSM 45361</strain>
    </source>
</reference>
<sequence>MSRDEIDDLDPEQSPGVGTDGSLTSHHQHRDTEEHVGVGTDGSLHSRHGHHDNDEEPEGTEGSLRDPDE</sequence>
<accession>A0A4R6S2D3</accession>
<dbReference type="AlphaFoldDB" id="A0A4R6S2D3"/>
<evidence type="ECO:0000313" key="3">
    <source>
        <dbReference type="Proteomes" id="UP000295444"/>
    </source>
</evidence>
<protein>
    <submittedName>
        <fullName evidence="2">Uncharacterized protein</fullName>
    </submittedName>
</protein>
<dbReference type="RefSeq" id="WP_133853162.1">
    <property type="nucleotide sequence ID" value="NZ_SNXZ01000007.1"/>
</dbReference>
<organism evidence="2 3">
    <name type="scientific">Labedaea rhizosphaerae</name>
    <dbReference type="NCBI Taxonomy" id="598644"/>
    <lineage>
        <taxon>Bacteria</taxon>
        <taxon>Bacillati</taxon>
        <taxon>Actinomycetota</taxon>
        <taxon>Actinomycetes</taxon>
        <taxon>Pseudonocardiales</taxon>
        <taxon>Pseudonocardiaceae</taxon>
        <taxon>Labedaea</taxon>
    </lineage>
</organism>
<comment type="caution">
    <text evidence="2">The sequence shown here is derived from an EMBL/GenBank/DDBJ whole genome shotgun (WGS) entry which is preliminary data.</text>
</comment>